<evidence type="ECO:0000256" key="1">
    <source>
        <dbReference type="SAM" id="Phobius"/>
    </source>
</evidence>
<organism evidence="2 3">
    <name type="scientific">Companilactobacillus tucceti DSM 20183</name>
    <dbReference type="NCBI Taxonomy" id="1423811"/>
    <lineage>
        <taxon>Bacteria</taxon>
        <taxon>Bacillati</taxon>
        <taxon>Bacillota</taxon>
        <taxon>Bacilli</taxon>
        <taxon>Lactobacillales</taxon>
        <taxon>Lactobacillaceae</taxon>
        <taxon>Companilactobacillus</taxon>
    </lineage>
</organism>
<sequence>MEKEFPIYERTAIVQLLAMTSGGIDAYSYLTHGHVFASMQTGNLILLGVNLVNGDFSVILNYLLPILTYCFAAAITKWFQLHFPTESKMDRQSLILTFEMFIFLIVAIIGDIVPLNITILMISFAISAQFVEFSSLHGIPVNTLMMSGNIKKVGMLTVDGIVNKKPKSIRRAKRSLLLIIAFFIGIFLSAWAVKILDRQAILFEVIILLIALFIIRLNKPEQ</sequence>
<keyword evidence="1" id="KW-0812">Transmembrane</keyword>
<accession>A0A0R1J2V9</accession>
<dbReference type="PANTHER" id="PTHR37314:SF4">
    <property type="entry name" value="UPF0700 TRANSMEMBRANE PROTEIN YOAK"/>
    <property type="match status" value="1"/>
</dbReference>
<dbReference type="OrthoDB" id="7057004at2"/>
<evidence type="ECO:0000313" key="3">
    <source>
        <dbReference type="Proteomes" id="UP000050929"/>
    </source>
</evidence>
<dbReference type="AlphaFoldDB" id="A0A0R1J2V9"/>
<comment type="caution">
    <text evidence="2">The sequence shown here is derived from an EMBL/GenBank/DDBJ whole genome shotgun (WGS) entry which is preliminary data.</text>
</comment>
<keyword evidence="3" id="KW-1185">Reference proteome</keyword>
<dbReference type="EMBL" id="AZDG01000003">
    <property type="protein sequence ID" value="KRK65371.1"/>
    <property type="molecule type" value="Genomic_DNA"/>
</dbReference>
<dbReference type="STRING" id="1423811.FC72_GL001442"/>
<reference evidence="2 3" key="1">
    <citation type="journal article" date="2015" name="Genome Announc.">
        <title>Expanding the biotechnology potential of lactobacilli through comparative genomics of 213 strains and associated genera.</title>
        <authorList>
            <person name="Sun Z."/>
            <person name="Harris H.M."/>
            <person name="McCann A."/>
            <person name="Guo C."/>
            <person name="Argimon S."/>
            <person name="Zhang W."/>
            <person name="Yang X."/>
            <person name="Jeffery I.B."/>
            <person name="Cooney J.C."/>
            <person name="Kagawa T.F."/>
            <person name="Liu W."/>
            <person name="Song Y."/>
            <person name="Salvetti E."/>
            <person name="Wrobel A."/>
            <person name="Rasinkangas P."/>
            <person name="Parkhill J."/>
            <person name="Rea M.C."/>
            <person name="O'Sullivan O."/>
            <person name="Ritari J."/>
            <person name="Douillard F.P."/>
            <person name="Paul Ross R."/>
            <person name="Yang R."/>
            <person name="Briner A.E."/>
            <person name="Felis G.E."/>
            <person name="de Vos W.M."/>
            <person name="Barrangou R."/>
            <person name="Klaenhammer T.R."/>
            <person name="Caufield P.W."/>
            <person name="Cui Y."/>
            <person name="Zhang H."/>
            <person name="O'Toole P.W."/>
        </authorList>
    </citation>
    <scope>NUCLEOTIDE SEQUENCE [LARGE SCALE GENOMIC DNA]</scope>
    <source>
        <strain evidence="2 3">DSM 20183</strain>
    </source>
</reference>
<keyword evidence="1" id="KW-0472">Membrane</keyword>
<feature type="transmembrane region" description="Helical" evidence="1">
    <location>
        <begin position="59"/>
        <end position="81"/>
    </location>
</feature>
<feature type="transmembrane region" description="Helical" evidence="1">
    <location>
        <begin position="93"/>
        <end position="113"/>
    </location>
</feature>
<keyword evidence="1" id="KW-1133">Transmembrane helix</keyword>
<feature type="transmembrane region" description="Helical" evidence="1">
    <location>
        <begin position="175"/>
        <end position="193"/>
    </location>
</feature>
<gene>
    <name evidence="2" type="ORF">FC72_GL001442</name>
</gene>
<proteinExistence type="predicted"/>
<dbReference type="PATRIC" id="fig|1423811.3.peg.1465"/>
<protein>
    <submittedName>
        <fullName evidence="2">Uncharacterized protein</fullName>
    </submittedName>
</protein>
<name>A0A0R1J2V9_9LACO</name>
<dbReference type="PANTHER" id="PTHR37314">
    <property type="entry name" value="SLR0142 PROTEIN"/>
    <property type="match status" value="1"/>
</dbReference>
<dbReference type="RefSeq" id="WP_057764426.1">
    <property type="nucleotide sequence ID" value="NZ_AZDG01000003.1"/>
</dbReference>
<feature type="transmembrane region" description="Helical" evidence="1">
    <location>
        <begin position="199"/>
        <end position="217"/>
    </location>
</feature>
<dbReference type="Pfam" id="PF06912">
    <property type="entry name" value="DUF1275"/>
    <property type="match status" value="1"/>
</dbReference>
<dbReference type="Proteomes" id="UP000050929">
    <property type="component" value="Unassembled WGS sequence"/>
</dbReference>
<dbReference type="InterPro" id="IPR010699">
    <property type="entry name" value="DUF1275"/>
</dbReference>
<evidence type="ECO:0000313" key="2">
    <source>
        <dbReference type="EMBL" id="KRK65371.1"/>
    </source>
</evidence>